<evidence type="ECO:0000313" key="4">
    <source>
        <dbReference type="Proteomes" id="UP000249688"/>
    </source>
</evidence>
<proteinExistence type="inferred from homology"/>
<organism evidence="3 4">
    <name type="scientific">Humitalea rosea</name>
    <dbReference type="NCBI Taxonomy" id="990373"/>
    <lineage>
        <taxon>Bacteria</taxon>
        <taxon>Pseudomonadati</taxon>
        <taxon>Pseudomonadota</taxon>
        <taxon>Alphaproteobacteria</taxon>
        <taxon>Acetobacterales</taxon>
        <taxon>Roseomonadaceae</taxon>
        <taxon>Humitalea</taxon>
    </lineage>
</organism>
<dbReference type="PANTHER" id="PTHR34039:SF1">
    <property type="entry name" value="UPF0102 PROTEIN YRAN"/>
    <property type="match status" value="1"/>
</dbReference>
<accession>A0A2W7JAY9</accession>
<evidence type="ECO:0000313" key="3">
    <source>
        <dbReference type="EMBL" id="PZW48688.1"/>
    </source>
</evidence>
<comment type="similarity">
    <text evidence="1 2">Belongs to the UPF0102 family.</text>
</comment>
<dbReference type="PANTHER" id="PTHR34039">
    <property type="entry name" value="UPF0102 PROTEIN YRAN"/>
    <property type="match status" value="1"/>
</dbReference>
<dbReference type="InterPro" id="IPR011856">
    <property type="entry name" value="tRNA_endonuc-like_dom_sf"/>
</dbReference>
<dbReference type="GO" id="GO:0004519">
    <property type="term" value="F:endonuclease activity"/>
    <property type="evidence" value="ECO:0007669"/>
    <property type="project" value="UniProtKB-KW"/>
</dbReference>
<comment type="caution">
    <text evidence="3">The sequence shown here is derived from an EMBL/GenBank/DDBJ whole genome shotgun (WGS) entry which is preliminary data.</text>
</comment>
<keyword evidence="3" id="KW-0540">Nuclease</keyword>
<dbReference type="RefSeq" id="WP_111397014.1">
    <property type="nucleotide sequence ID" value="NZ_QKYU01000004.1"/>
</dbReference>
<name>A0A2W7JAY9_9PROT</name>
<dbReference type="InterPro" id="IPR003509">
    <property type="entry name" value="UPF0102_YraN-like"/>
</dbReference>
<dbReference type="HAMAP" id="MF_00048">
    <property type="entry name" value="UPF0102"/>
    <property type="match status" value="1"/>
</dbReference>
<reference evidence="3 4" key="1">
    <citation type="submission" date="2018-06" db="EMBL/GenBank/DDBJ databases">
        <title>Genomic Encyclopedia of Archaeal and Bacterial Type Strains, Phase II (KMG-II): from individual species to whole genera.</title>
        <authorList>
            <person name="Goeker M."/>
        </authorList>
    </citation>
    <scope>NUCLEOTIDE SEQUENCE [LARGE SCALE GENOMIC DNA]</scope>
    <source>
        <strain evidence="3 4">DSM 24525</strain>
    </source>
</reference>
<keyword evidence="3" id="KW-0255">Endonuclease</keyword>
<dbReference type="SUPFAM" id="SSF52980">
    <property type="entry name" value="Restriction endonuclease-like"/>
    <property type="match status" value="1"/>
</dbReference>
<dbReference type="Gene3D" id="3.40.1350.10">
    <property type="match status" value="1"/>
</dbReference>
<protein>
    <recommendedName>
        <fullName evidence="2">UPF0102 protein C8P66_104105</fullName>
    </recommendedName>
</protein>
<keyword evidence="3" id="KW-0378">Hydrolase</keyword>
<dbReference type="GO" id="GO:0003676">
    <property type="term" value="F:nucleic acid binding"/>
    <property type="evidence" value="ECO:0007669"/>
    <property type="project" value="InterPro"/>
</dbReference>
<dbReference type="Pfam" id="PF02021">
    <property type="entry name" value="UPF0102"/>
    <property type="match status" value="1"/>
</dbReference>
<keyword evidence="4" id="KW-1185">Reference proteome</keyword>
<gene>
    <name evidence="3" type="ORF">C8P66_104105</name>
</gene>
<dbReference type="InterPro" id="IPR011335">
    <property type="entry name" value="Restrct_endonuc-II-like"/>
</dbReference>
<evidence type="ECO:0000256" key="1">
    <source>
        <dbReference type="ARBA" id="ARBA00006738"/>
    </source>
</evidence>
<dbReference type="AlphaFoldDB" id="A0A2W7JAY9"/>
<sequence length="127" mass="13437">MTAPADKTATRMAAEARGRAAESRAEAALAAEGFFALARRVRTPAGEIDLIVARDGLLVFVEVKARATLSEAAFSLGARQQGRLLAAGEWWLGQNPGQGVAGVRFDVLLVDGAGRMRRIADAFRIGD</sequence>
<dbReference type="EMBL" id="QKYU01000004">
    <property type="protein sequence ID" value="PZW48688.1"/>
    <property type="molecule type" value="Genomic_DNA"/>
</dbReference>
<evidence type="ECO:0000256" key="2">
    <source>
        <dbReference type="HAMAP-Rule" id="MF_00048"/>
    </source>
</evidence>
<dbReference type="Proteomes" id="UP000249688">
    <property type="component" value="Unassembled WGS sequence"/>
</dbReference>
<dbReference type="OrthoDB" id="9812968at2"/>